<evidence type="ECO:0000313" key="11">
    <source>
        <dbReference type="Proteomes" id="UP001211522"/>
    </source>
</evidence>
<sequence length="257" mass="29551">MERIMEVIEQERIRRRFSQAVNTYDDHAEAQKRICAHLVQLLTVYTSSHFRRVLEIGCGSGGFTRLLKQECQIEEWVLNDLCETWQSAIEELFPSAPPLFLAGDAERLAFPGTFDLIASASALQWMKDLPRFLHKLSSTLSPGGILAFNTFTPDNLHEIKELTGEGLTYPTAGQLREWLSTYFRIVHEEEGNIALTFRHPLEVLRHLKYTGVTANASRVWTRGKQERFCRDYQERFPSADGGVTLTYRPLYILVVKR</sequence>
<dbReference type="PANTHER" id="PTHR43861">
    <property type="entry name" value="TRANS-ACONITATE 2-METHYLTRANSFERASE-RELATED"/>
    <property type="match status" value="1"/>
</dbReference>
<dbReference type="SUPFAM" id="SSF53335">
    <property type="entry name" value="S-adenosyl-L-methionine-dependent methyltransferases"/>
    <property type="match status" value="1"/>
</dbReference>
<comment type="similarity">
    <text evidence="8">Belongs to the methyltransferase superfamily.</text>
</comment>
<dbReference type="InterPro" id="IPR011814">
    <property type="entry name" value="BioC"/>
</dbReference>
<dbReference type="Proteomes" id="UP001211522">
    <property type="component" value="Unassembled WGS sequence"/>
</dbReference>
<evidence type="ECO:0000256" key="1">
    <source>
        <dbReference type="ARBA" id="ARBA00000852"/>
    </source>
</evidence>
<keyword evidence="5 8" id="KW-0808">Transferase</keyword>
<evidence type="ECO:0000256" key="5">
    <source>
        <dbReference type="ARBA" id="ARBA00022679"/>
    </source>
</evidence>
<dbReference type="EC" id="2.1.1.197" evidence="3 8"/>
<name>A0AAJ1HEX0_PARDI</name>
<dbReference type="GO" id="GO:0032259">
    <property type="term" value="P:methylation"/>
    <property type="evidence" value="ECO:0007669"/>
    <property type="project" value="UniProtKB-KW"/>
</dbReference>
<evidence type="ECO:0000256" key="8">
    <source>
        <dbReference type="HAMAP-Rule" id="MF_00835"/>
    </source>
</evidence>
<comment type="pathway">
    <text evidence="2 8">Cofactor biosynthesis; biotin biosynthesis.</text>
</comment>
<evidence type="ECO:0000259" key="9">
    <source>
        <dbReference type="Pfam" id="PF08241"/>
    </source>
</evidence>
<dbReference type="Gene3D" id="3.40.50.150">
    <property type="entry name" value="Vaccinia Virus protein VP39"/>
    <property type="match status" value="1"/>
</dbReference>
<dbReference type="AlphaFoldDB" id="A0AAJ1HEX0"/>
<protein>
    <recommendedName>
        <fullName evidence="3 8">Malonyl-[acyl-carrier protein] O-methyltransferase</fullName>
        <shortName evidence="8">Malonyl-ACP O-methyltransferase</shortName>
        <ecNumber evidence="3 8">2.1.1.197</ecNumber>
    </recommendedName>
    <alternativeName>
        <fullName evidence="8">Biotin synthesis protein BioC</fullName>
    </alternativeName>
</protein>
<dbReference type="InterPro" id="IPR013216">
    <property type="entry name" value="Methyltransf_11"/>
</dbReference>
<dbReference type="GO" id="GO:0009102">
    <property type="term" value="P:biotin biosynthetic process"/>
    <property type="evidence" value="ECO:0007669"/>
    <property type="project" value="UniProtKB-UniRule"/>
</dbReference>
<evidence type="ECO:0000256" key="3">
    <source>
        <dbReference type="ARBA" id="ARBA00012327"/>
    </source>
</evidence>
<keyword evidence="6 8" id="KW-0949">S-adenosyl-L-methionine</keyword>
<dbReference type="GO" id="GO:0010340">
    <property type="term" value="F:carboxyl-O-methyltransferase activity"/>
    <property type="evidence" value="ECO:0007669"/>
    <property type="project" value="UniProtKB-UniRule"/>
</dbReference>
<evidence type="ECO:0000256" key="4">
    <source>
        <dbReference type="ARBA" id="ARBA00022603"/>
    </source>
</evidence>
<keyword evidence="4 8" id="KW-0489">Methyltransferase</keyword>
<feature type="domain" description="Methyltransferase type 11" evidence="9">
    <location>
        <begin position="54"/>
        <end position="148"/>
    </location>
</feature>
<organism evidence="10 11">
    <name type="scientific">Parabacteroides distasonis</name>
    <dbReference type="NCBI Taxonomy" id="823"/>
    <lineage>
        <taxon>Bacteria</taxon>
        <taxon>Pseudomonadati</taxon>
        <taxon>Bacteroidota</taxon>
        <taxon>Bacteroidia</taxon>
        <taxon>Bacteroidales</taxon>
        <taxon>Tannerellaceae</taxon>
        <taxon>Parabacteroides</taxon>
    </lineage>
</organism>
<dbReference type="CDD" id="cd02440">
    <property type="entry name" value="AdoMet_MTases"/>
    <property type="match status" value="1"/>
</dbReference>
<accession>A0AAJ1HEX0</accession>
<evidence type="ECO:0000256" key="7">
    <source>
        <dbReference type="ARBA" id="ARBA00022756"/>
    </source>
</evidence>
<dbReference type="HAMAP" id="MF_00835">
    <property type="entry name" value="BioC"/>
    <property type="match status" value="1"/>
</dbReference>
<evidence type="ECO:0000256" key="2">
    <source>
        <dbReference type="ARBA" id="ARBA00004746"/>
    </source>
</evidence>
<evidence type="ECO:0000313" key="10">
    <source>
        <dbReference type="EMBL" id="MDB9141118.1"/>
    </source>
</evidence>
<dbReference type="EMBL" id="JAQMPX010000154">
    <property type="protein sequence ID" value="MDB9141118.1"/>
    <property type="molecule type" value="Genomic_DNA"/>
</dbReference>
<proteinExistence type="inferred from homology"/>
<dbReference type="PANTHER" id="PTHR43861:SF1">
    <property type="entry name" value="TRANS-ACONITATE 2-METHYLTRANSFERASE"/>
    <property type="match status" value="1"/>
</dbReference>
<dbReference type="NCBIfam" id="TIGR02072">
    <property type="entry name" value="BioC"/>
    <property type="match status" value="1"/>
</dbReference>
<keyword evidence="7 8" id="KW-0093">Biotin biosynthesis</keyword>
<comment type="catalytic activity">
    <reaction evidence="1 8">
        <text>malonyl-[ACP] + S-adenosyl-L-methionine = malonyl-[ACP] methyl ester + S-adenosyl-L-homocysteine</text>
        <dbReference type="Rhea" id="RHEA:17105"/>
        <dbReference type="Rhea" id="RHEA-COMP:9623"/>
        <dbReference type="Rhea" id="RHEA-COMP:9954"/>
        <dbReference type="ChEBI" id="CHEBI:57856"/>
        <dbReference type="ChEBI" id="CHEBI:59789"/>
        <dbReference type="ChEBI" id="CHEBI:78449"/>
        <dbReference type="ChEBI" id="CHEBI:78845"/>
        <dbReference type="EC" id="2.1.1.197"/>
    </reaction>
</comment>
<dbReference type="Pfam" id="PF08241">
    <property type="entry name" value="Methyltransf_11"/>
    <property type="match status" value="1"/>
</dbReference>
<dbReference type="GO" id="GO:0102130">
    <property type="term" value="F:malonyl-CoA methyltransferase activity"/>
    <property type="evidence" value="ECO:0007669"/>
    <property type="project" value="UniProtKB-EC"/>
</dbReference>
<gene>
    <name evidence="8 10" type="primary">bioC</name>
    <name evidence="10" type="ORF">PN612_21760</name>
</gene>
<comment type="caution">
    <text evidence="10">The sequence shown here is derived from an EMBL/GenBank/DDBJ whole genome shotgun (WGS) entry which is preliminary data.</text>
</comment>
<reference evidence="10" key="1">
    <citation type="submission" date="2023-01" db="EMBL/GenBank/DDBJ databases">
        <title>Human gut microbiome strain richness.</title>
        <authorList>
            <person name="Chen-Liaw A."/>
        </authorList>
    </citation>
    <scope>NUCLEOTIDE SEQUENCE</scope>
    <source>
        <strain evidence="10">D35st1_E5_D35t1_190705</strain>
    </source>
</reference>
<dbReference type="GO" id="GO:0008757">
    <property type="term" value="F:S-adenosylmethionine-dependent methyltransferase activity"/>
    <property type="evidence" value="ECO:0007669"/>
    <property type="project" value="InterPro"/>
</dbReference>
<dbReference type="InterPro" id="IPR029063">
    <property type="entry name" value="SAM-dependent_MTases_sf"/>
</dbReference>
<comment type="function">
    <text evidence="8">Converts the free carboxyl group of a malonyl-thioester to its methyl ester by transfer of a methyl group from S-adenosyl-L-methionine (SAM). It allows to synthesize pimeloyl-ACP via the fatty acid synthetic pathway.</text>
</comment>
<evidence type="ECO:0000256" key="6">
    <source>
        <dbReference type="ARBA" id="ARBA00022691"/>
    </source>
</evidence>